<protein>
    <submittedName>
        <fullName evidence="2">Polysaccharide pyruvyl transferase family protein WcaK</fullName>
    </submittedName>
</protein>
<keyword evidence="3" id="KW-1185">Reference proteome</keyword>
<dbReference type="InterPro" id="IPR007345">
    <property type="entry name" value="Polysacch_pyruvyl_Trfase"/>
</dbReference>
<feature type="domain" description="Polysaccharide pyruvyl transferase" evidence="1">
    <location>
        <begin position="65"/>
        <end position="295"/>
    </location>
</feature>
<proteinExistence type="predicted"/>
<evidence type="ECO:0000313" key="2">
    <source>
        <dbReference type="EMBL" id="SFC27197.1"/>
    </source>
</evidence>
<evidence type="ECO:0000259" key="1">
    <source>
        <dbReference type="Pfam" id="PF04230"/>
    </source>
</evidence>
<dbReference type="PANTHER" id="PTHR36836:SF1">
    <property type="entry name" value="COLANIC ACID BIOSYNTHESIS PROTEIN WCAK"/>
    <property type="match status" value="1"/>
</dbReference>
<dbReference type="Proteomes" id="UP000198832">
    <property type="component" value="Unassembled WGS sequence"/>
</dbReference>
<evidence type="ECO:0000313" key="3">
    <source>
        <dbReference type="Proteomes" id="UP000198832"/>
    </source>
</evidence>
<dbReference type="AlphaFoldDB" id="A0A1I1HSZ0"/>
<reference evidence="2 3" key="1">
    <citation type="submission" date="2016-10" db="EMBL/GenBank/DDBJ databases">
        <authorList>
            <person name="de Groot N.N."/>
        </authorList>
    </citation>
    <scope>NUCLEOTIDE SEQUENCE [LARGE SCALE GENOMIC DNA]</scope>
    <source>
        <strain evidence="2 3">CGMCC 1.7056</strain>
    </source>
</reference>
<gene>
    <name evidence="2" type="ORF">SAMN04487968_1056</name>
</gene>
<name>A0A1I1HSZ0_9ACTN</name>
<sequence length="358" mass="38769">MRVLVLWADDESANLGVRALGAGTSALVRRVWPDAEISFLSFGSRAGTMRIGGPRPLIEELVRPSHGVVEWLRTFDLVVDLRAGDSFTDIYGLRRHTTMSLVAEAVHRARRPYVLAPQTIGPFETRRGRMLARRTLAIAAMAMARDSASASAAAGLGRPVDVRSTDVVFALGQPQTETVRDVVLNISGLLWQPGPHVDSQHYRSVVQDVYEEMRKGGRKVTLLAHVVDSPVADNDVPAIKEFAEVVGHDGETVIPSSLDEVRELLAGSQLVIGSRMHACLNALSVGTPAIPLAYSRKFAPLLADLGWGHSVDLRSEPRPQDRVVAIVEAGIARSEAAGVRRRAEGLIESAITALRHLS</sequence>
<dbReference type="Pfam" id="PF04230">
    <property type="entry name" value="PS_pyruv_trans"/>
    <property type="match status" value="1"/>
</dbReference>
<dbReference type="PANTHER" id="PTHR36836">
    <property type="entry name" value="COLANIC ACID BIOSYNTHESIS PROTEIN WCAK"/>
    <property type="match status" value="1"/>
</dbReference>
<dbReference type="EMBL" id="FOLB01000005">
    <property type="protein sequence ID" value="SFC27197.1"/>
    <property type="molecule type" value="Genomic_DNA"/>
</dbReference>
<dbReference type="RefSeq" id="WP_245750208.1">
    <property type="nucleotide sequence ID" value="NZ_FOLB01000005.1"/>
</dbReference>
<keyword evidence="2" id="KW-0808">Transferase</keyword>
<dbReference type="STRING" id="574651.SAMN04487968_1056"/>
<organism evidence="2 3">
    <name type="scientific">Nocardioides terrae</name>
    <dbReference type="NCBI Taxonomy" id="574651"/>
    <lineage>
        <taxon>Bacteria</taxon>
        <taxon>Bacillati</taxon>
        <taxon>Actinomycetota</taxon>
        <taxon>Actinomycetes</taxon>
        <taxon>Propionibacteriales</taxon>
        <taxon>Nocardioidaceae</taxon>
        <taxon>Nocardioides</taxon>
    </lineage>
</organism>
<accession>A0A1I1HSZ0</accession>
<dbReference type="GO" id="GO:0016740">
    <property type="term" value="F:transferase activity"/>
    <property type="evidence" value="ECO:0007669"/>
    <property type="project" value="UniProtKB-KW"/>
</dbReference>